<dbReference type="Proteomes" id="UP000886653">
    <property type="component" value="Unassembled WGS sequence"/>
</dbReference>
<accession>A0A9P6TG52</accession>
<organism evidence="1 2">
    <name type="scientific">Cronartium quercuum f. sp. fusiforme G11</name>
    <dbReference type="NCBI Taxonomy" id="708437"/>
    <lineage>
        <taxon>Eukaryota</taxon>
        <taxon>Fungi</taxon>
        <taxon>Dikarya</taxon>
        <taxon>Basidiomycota</taxon>
        <taxon>Pucciniomycotina</taxon>
        <taxon>Pucciniomycetes</taxon>
        <taxon>Pucciniales</taxon>
        <taxon>Coleosporiaceae</taxon>
        <taxon>Cronartium</taxon>
    </lineage>
</organism>
<feature type="non-terminal residue" evidence="1">
    <location>
        <position position="103"/>
    </location>
</feature>
<protein>
    <submittedName>
        <fullName evidence="1">Uncharacterized protein</fullName>
    </submittedName>
</protein>
<dbReference type="OrthoDB" id="2538345at2759"/>
<dbReference type="EMBL" id="MU167219">
    <property type="protein sequence ID" value="KAG0150400.1"/>
    <property type="molecule type" value="Genomic_DNA"/>
</dbReference>
<name>A0A9P6TG52_9BASI</name>
<gene>
    <name evidence="1" type="ORF">CROQUDRAFT_652304</name>
</gene>
<proteinExistence type="predicted"/>
<dbReference type="AlphaFoldDB" id="A0A9P6TG52"/>
<comment type="caution">
    <text evidence="1">The sequence shown here is derived from an EMBL/GenBank/DDBJ whole genome shotgun (WGS) entry which is preliminary data.</text>
</comment>
<evidence type="ECO:0000313" key="1">
    <source>
        <dbReference type="EMBL" id="KAG0150400.1"/>
    </source>
</evidence>
<keyword evidence="2" id="KW-1185">Reference proteome</keyword>
<reference evidence="1" key="1">
    <citation type="submission" date="2013-11" db="EMBL/GenBank/DDBJ databases">
        <title>Genome sequence of the fusiform rust pathogen reveals effectors for host alternation and coevolution with pine.</title>
        <authorList>
            <consortium name="DOE Joint Genome Institute"/>
            <person name="Smith K."/>
            <person name="Pendleton A."/>
            <person name="Kubisiak T."/>
            <person name="Anderson C."/>
            <person name="Salamov A."/>
            <person name="Aerts A."/>
            <person name="Riley R."/>
            <person name="Clum A."/>
            <person name="Lindquist E."/>
            <person name="Ence D."/>
            <person name="Campbell M."/>
            <person name="Kronenberg Z."/>
            <person name="Feau N."/>
            <person name="Dhillon B."/>
            <person name="Hamelin R."/>
            <person name="Burleigh J."/>
            <person name="Smith J."/>
            <person name="Yandell M."/>
            <person name="Nelson C."/>
            <person name="Grigoriev I."/>
            <person name="Davis J."/>
        </authorList>
    </citation>
    <scope>NUCLEOTIDE SEQUENCE</scope>
    <source>
        <strain evidence="1">G11</strain>
    </source>
</reference>
<sequence>MNGFQKKLQKSGSDANKYKGVMNEYGKFSIISEADVYTKDQHTGYGPRADEAVLAAQHKRVAKNDGKVYIGRVQIEELRKLECDQVEALQMKRMGMEVKESMG</sequence>
<evidence type="ECO:0000313" key="2">
    <source>
        <dbReference type="Proteomes" id="UP000886653"/>
    </source>
</evidence>